<reference evidence="1 2" key="1">
    <citation type="submission" date="2013-11" db="EMBL/GenBank/DDBJ databases">
        <title>Single cell genomics of uncultured Tannerella BU063 (oral taxon 286).</title>
        <authorList>
            <person name="Beall C.J."/>
            <person name="Campbell A.G."/>
            <person name="Griffen A.L."/>
            <person name="Podar M."/>
            <person name="Leys E.J."/>
        </authorList>
    </citation>
    <scope>NUCLEOTIDE SEQUENCE [LARGE SCALE GENOMIC DNA]</scope>
    <source>
        <strain evidence="1">Cell 2</strain>
    </source>
</reference>
<protein>
    <submittedName>
        <fullName evidence="1">Uncharacterized protein</fullName>
    </submittedName>
</protein>
<name>W2C3K3_9BACT</name>
<evidence type="ECO:0000313" key="1">
    <source>
        <dbReference type="EMBL" id="ETK01740.1"/>
    </source>
</evidence>
<dbReference type="EMBL" id="AYUF01000449">
    <property type="protein sequence ID" value="ETK01740.1"/>
    <property type="molecule type" value="Genomic_DNA"/>
</dbReference>
<proteinExistence type="predicted"/>
<dbReference type="Proteomes" id="UP000018837">
    <property type="component" value="Unassembled WGS sequence"/>
</dbReference>
<accession>W2C3K3</accession>
<comment type="caution">
    <text evidence="1">The sequence shown here is derived from an EMBL/GenBank/DDBJ whole genome shotgun (WGS) entry which is preliminary data.</text>
</comment>
<organism evidence="1 2">
    <name type="scientific">Tannerella sp. oral taxon BU063 isolate Cell 2</name>
    <dbReference type="NCBI Taxonomy" id="1411148"/>
    <lineage>
        <taxon>Bacteria</taxon>
        <taxon>Pseudomonadati</taxon>
        <taxon>Bacteroidota</taxon>
        <taxon>Bacteroidia</taxon>
        <taxon>Bacteroidales</taxon>
        <taxon>Tannerellaceae</taxon>
        <taxon>Tannerella</taxon>
    </lineage>
</organism>
<sequence>MFYFTIEKRSLRDLIAKCKKKRTSTVFLSLFGDEEQGDRIKKAPFHVHLRKREFDVRM</sequence>
<dbReference type="AlphaFoldDB" id="W2C3K3"/>
<gene>
    <name evidence="1" type="ORF">N425_08155</name>
</gene>
<evidence type="ECO:0000313" key="2">
    <source>
        <dbReference type="Proteomes" id="UP000018837"/>
    </source>
</evidence>
<dbReference type="PATRIC" id="fig|1411148.3.peg.1275"/>